<sequence>MGLVGFITFLRYLALLICAGVFGLDMYFIALYETYNEVAFKWQFFAQTGIIGAMILTLLLSEITFRIYLFRQRHRERHYSPDFGEHSPYLAEVSGTGPGGVAPPLESRRRSRGCCFIFWSIMRFCWMWILSAGILHVTIRLFTRQGRSVFVLPFRRDSTPGIYYSDYRNYDPRDLFTCPDGNWSNQLSYLCRLDNVATLLAAAAGLLVLVEAVATIIFENRDPRPSKVSSLKNTLVTKHRAPADWQSLQHNPPLPASPSLTERSLPPLPPRSVFEGDDGTEDIYSAQALPDKKQDLAPNVWASAAEEKSTMKEAFEKRPEEEPTAYETLHVEDENQAGPSQSYPRDIKRP</sequence>
<dbReference type="EMBL" id="JAAAHY010000898">
    <property type="protein sequence ID" value="KAF9955548.1"/>
    <property type="molecule type" value="Genomic_DNA"/>
</dbReference>
<reference evidence="3" key="1">
    <citation type="journal article" date="2020" name="Fungal Divers.">
        <title>Resolving the Mortierellaceae phylogeny through synthesis of multi-gene phylogenetics and phylogenomics.</title>
        <authorList>
            <person name="Vandepol N."/>
            <person name="Liber J."/>
            <person name="Desiro A."/>
            <person name="Na H."/>
            <person name="Kennedy M."/>
            <person name="Barry K."/>
            <person name="Grigoriev I.V."/>
            <person name="Miller A.N."/>
            <person name="O'Donnell K."/>
            <person name="Stajich J.E."/>
            <person name="Bonito G."/>
        </authorList>
    </citation>
    <scope>NUCLEOTIDE SEQUENCE</scope>
    <source>
        <strain evidence="3">CK1249</strain>
    </source>
</reference>
<evidence type="ECO:0000313" key="3">
    <source>
        <dbReference type="EMBL" id="KAF9955548.1"/>
    </source>
</evidence>
<comment type="caution">
    <text evidence="3">The sequence shown here is derived from an EMBL/GenBank/DDBJ whole genome shotgun (WGS) entry which is preliminary data.</text>
</comment>
<keyword evidence="2" id="KW-0472">Membrane</keyword>
<keyword evidence="2" id="KW-0812">Transmembrane</keyword>
<feature type="region of interest" description="Disordered" evidence="1">
    <location>
        <begin position="242"/>
        <end position="350"/>
    </location>
</feature>
<proteinExistence type="predicted"/>
<accession>A0A9P6J064</accession>
<keyword evidence="2" id="KW-1133">Transmembrane helix</keyword>
<protein>
    <submittedName>
        <fullName evidence="3">Uncharacterized protein</fullName>
    </submittedName>
</protein>
<organism evidence="3 4">
    <name type="scientific">Mortierella alpina</name>
    <name type="common">Oleaginous fungus</name>
    <name type="synonym">Mortierella renispora</name>
    <dbReference type="NCBI Taxonomy" id="64518"/>
    <lineage>
        <taxon>Eukaryota</taxon>
        <taxon>Fungi</taxon>
        <taxon>Fungi incertae sedis</taxon>
        <taxon>Mucoromycota</taxon>
        <taxon>Mortierellomycotina</taxon>
        <taxon>Mortierellomycetes</taxon>
        <taxon>Mortierellales</taxon>
        <taxon>Mortierellaceae</taxon>
        <taxon>Mortierella</taxon>
    </lineage>
</organism>
<feature type="transmembrane region" description="Helical" evidence="2">
    <location>
        <begin position="44"/>
        <end position="69"/>
    </location>
</feature>
<dbReference type="AlphaFoldDB" id="A0A9P6J064"/>
<evidence type="ECO:0000313" key="4">
    <source>
        <dbReference type="Proteomes" id="UP000738359"/>
    </source>
</evidence>
<feature type="compositionally biased region" description="Basic and acidic residues" evidence="1">
    <location>
        <begin position="305"/>
        <end position="321"/>
    </location>
</feature>
<evidence type="ECO:0000256" key="2">
    <source>
        <dbReference type="SAM" id="Phobius"/>
    </source>
</evidence>
<dbReference type="Proteomes" id="UP000738359">
    <property type="component" value="Unassembled WGS sequence"/>
</dbReference>
<evidence type="ECO:0000256" key="1">
    <source>
        <dbReference type="SAM" id="MobiDB-lite"/>
    </source>
</evidence>
<name>A0A9P6J064_MORAP</name>
<feature type="transmembrane region" description="Helical" evidence="2">
    <location>
        <begin position="116"/>
        <end position="139"/>
    </location>
</feature>
<feature type="transmembrane region" description="Helical" evidence="2">
    <location>
        <begin position="196"/>
        <end position="218"/>
    </location>
</feature>
<feature type="transmembrane region" description="Helical" evidence="2">
    <location>
        <begin position="12"/>
        <end position="32"/>
    </location>
</feature>
<keyword evidence="4" id="KW-1185">Reference proteome</keyword>
<dbReference type="OrthoDB" id="2448870at2759"/>
<gene>
    <name evidence="3" type="ORF">BGZ70_010187</name>
</gene>